<dbReference type="OrthoDB" id="5294381at2"/>
<gene>
    <name evidence="1" type="ORF">C0V70_09255</name>
</gene>
<dbReference type="KEGG" id="bsto:C0V70_09255"/>
<keyword evidence="2" id="KW-1185">Reference proteome</keyword>
<evidence type="ECO:0000313" key="1">
    <source>
        <dbReference type="EMBL" id="AUN98287.1"/>
    </source>
</evidence>
<accession>A0A2K9NS21</accession>
<proteinExistence type="predicted"/>
<sequence>MKKVILSLVMLLSLQAQAHTLISNHKFGEVEIEKYLDAKLAKCSLGYADEVFTVTNVQTREHRVDQGIIDVYYTVTLKYESVRNDVIQNDLVVEILDADFDNWREYSEKLSFEVVKDENSFCR</sequence>
<organism evidence="1 2">
    <name type="scientific">Bacteriovorax stolpii</name>
    <name type="common">Bdellovibrio stolpii</name>
    <dbReference type="NCBI Taxonomy" id="960"/>
    <lineage>
        <taxon>Bacteria</taxon>
        <taxon>Pseudomonadati</taxon>
        <taxon>Bdellovibrionota</taxon>
        <taxon>Bacteriovoracia</taxon>
        <taxon>Bacteriovoracales</taxon>
        <taxon>Bacteriovoracaceae</taxon>
        <taxon>Bacteriovorax</taxon>
    </lineage>
</organism>
<dbReference type="RefSeq" id="WP_102243578.1">
    <property type="nucleotide sequence ID" value="NZ_CP025704.1"/>
</dbReference>
<dbReference type="Proteomes" id="UP000235584">
    <property type="component" value="Chromosome"/>
</dbReference>
<evidence type="ECO:0000313" key="2">
    <source>
        <dbReference type="Proteomes" id="UP000235584"/>
    </source>
</evidence>
<reference evidence="1 2" key="1">
    <citation type="submission" date="2018-01" db="EMBL/GenBank/DDBJ databases">
        <title>Complete genome sequence of Bacteriovorax stolpii DSM12778.</title>
        <authorList>
            <person name="Tang B."/>
            <person name="Chang J."/>
        </authorList>
    </citation>
    <scope>NUCLEOTIDE SEQUENCE [LARGE SCALE GENOMIC DNA]</scope>
    <source>
        <strain evidence="1 2">DSM 12778</strain>
    </source>
</reference>
<protein>
    <submittedName>
        <fullName evidence="1">Uncharacterized protein</fullName>
    </submittedName>
</protein>
<dbReference type="AlphaFoldDB" id="A0A2K9NS21"/>
<dbReference type="EMBL" id="CP025704">
    <property type="protein sequence ID" value="AUN98287.1"/>
    <property type="molecule type" value="Genomic_DNA"/>
</dbReference>
<name>A0A2K9NS21_BACTC</name>